<dbReference type="AlphaFoldDB" id="A0A1V5ZMX7"/>
<reference evidence="1" key="1">
    <citation type="submission" date="2017-02" db="EMBL/GenBank/DDBJ databases">
        <title>Delving into the versatile metabolic prowess of the omnipresent phylum Bacteroidetes.</title>
        <authorList>
            <person name="Nobu M.K."/>
            <person name="Mei R."/>
            <person name="Narihiro T."/>
            <person name="Kuroda K."/>
            <person name="Liu W.-T."/>
        </authorList>
    </citation>
    <scope>NUCLEOTIDE SEQUENCE</scope>
    <source>
        <strain evidence="1">ADurb.Bin160</strain>
    </source>
</reference>
<name>A0A1V5ZMX7_9BACT</name>
<dbReference type="EMBL" id="MWDB01000018">
    <property type="protein sequence ID" value="OQB41376.1"/>
    <property type="molecule type" value="Genomic_DNA"/>
</dbReference>
<organism evidence="1">
    <name type="scientific">candidate division CPR1 bacterium ADurb.Bin160</name>
    <dbReference type="NCBI Taxonomy" id="1852826"/>
    <lineage>
        <taxon>Bacteria</taxon>
        <taxon>candidate division CPR1</taxon>
    </lineage>
</organism>
<sequence length="41" mass="4827">MQIMLILFYYYMCFVFDSYYFTSVDINAASSAEANIFTQTC</sequence>
<dbReference type="Proteomes" id="UP000485621">
    <property type="component" value="Unassembled WGS sequence"/>
</dbReference>
<gene>
    <name evidence="1" type="ORF">BWY04_00880</name>
</gene>
<protein>
    <submittedName>
        <fullName evidence="1">Uncharacterized protein</fullName>
    </submittedName>
</protein>
<proteinExistence type="predicted"/>
<comment type="caution">
    <text evidence="1">The sequence shown here is derived from an EMBL/GenBank/DDBJ whole genome shotgun (WGS) entry which is preliminary data.</text>
</comment>
<accession>A0A1V5ZMX7</accession>
<evidence type="ECO:0000313" key="1">
    <source>
        <dbReference type="EMBL" id="OQB41376.1"/>
    </source>
</evidence>